<keyword evidence="3" id="KW-1185">Reference proteome</keyword>
<protein>
    <submittedName>
        <fullName evidence="2">Uncharacterized protein</fullName>
    </submittedName>
</protein>
<keyword evidence="1" id="KW-0732">Signal</keyword>
<accession>A0ABP0FFD8</accession>
<feature type="chain" id="PRO_5047515756" evidence="1">
    <location>
        <begin position="21"/>
        <end position="186"/>
    </location>
</feature>
<dbReference type="EMBL" id="CAWYQH010000046">
    <property type="protein sequence ID" value="CAK8677608.1"/>
    <property type="molecule type" value="Genomic_DNA"/>
</dbReference>
<sequence length="186" mass="21088">MLKIVLVLMLVVWGKMTTVAVVDDSDVSCLVGTRISSGKNLSMQISDDIASKSCGGNDFVCGGYMYFNKTDDETVFVQSGSCISRNETKYHGCGFLKQNTENSLMYKCEYHECDYGTNCNSWILDYIYSYNYFPANCNLGDRVFSENRTIKYSVNLVDWSICQTGDFCGNFQYLNHTDDGEYNLLR</sequence>
<feature type="signal peptide" evidence="1">
    <location>
        <begin position="1"/>
        <end position="20"/>
    </location>
</feature>
<dbReference type="Proteomes" id="UP001642483">
    <property type="component" value="Unassembled WGS sequence"/>
</dbReference>
<evidence type="ECO:0000256" key="1">
    <source>
        <dbReference type="SAM" id="SignalP"/>
    </source>
</evidence>
<gene>
    <name evidence="2" type="ORF">CVLEPA_LOCUS6969</name>
</gene>
<evidence type="ECO:0000313" key="3">
    <source>
        <dbReference type="Proteomes" id="UP001642483"/>
    </source>
</evidence>
<reference evidence="2 3" key="1">
    <citation type="submission" date="2024-02" db="EMBL/GenBank/DDBJ databases">
        <authorList>
            <person name="Daric V."/>
            <person name="Darras S."/>
        </authorList>
    </citation>
    <scope>NUCLEOTIDE SEQUENCE [LARGE SCALE GENOMIC DNA]</scope>
</reference>
<organism evidence="2 3">
    <name type="scientific">Clavelina lepadiformis</name>
    <name type="common">Light-bulb sea squirt</name>
    <name type="synonym">Ascidia lepadiformis</name>
    <dbReference type="NCBI Taxonomy" id="159417"/>
    <lineage>
        <taxon>Eukaryota</taxon>
        <taxon>Metazoa</taxon>
        <taxon>Chordata</taxon>
        <taxon>Tunicata</taxon>
        <taxon>Ascidiacea</taxon>
        <taxon>Aplousobranchia</taxon>
        <taxon>Clavelinidae</taxon>
        <taxon>Clavelina</taxon>
    </lineage>
</organism>
<name>A0ABP0FFD8_CLALP</name>
<comment type="caution">
    <text evidence="2">The sequence shown here is derived from an EMBL/GenBank/DDBJ whole genome shotgun (WGS) entry which is preliminary data.</text>
</comment>
<proteinExistence type="predicted"/>
<evidence type="ECO:0000313" key="2">
    <source>
        <dbReference type="EMBL" id="CAK8677608.1"/>
    </source>
</evidence>